<dbReference type="Gene3D" id="1.10.4080.10">
    <property type="entry name" value="ADP-ribosylation/Crystallin J1"/>
    <property type="match status" value="1"/>
</dbReference>
<dbReference type="GO" id="GO:0016787">
    <property type="term" value="F:hydrolase activity"/>
    <property type="evidence" value="ECO:0007669"/>
    <property type="project" value="UniProtKB-KW"/>
</dbReference>
<organism evidence="2 3">
    <name type="scientific">Rodentibacter ratti</name>
    <dbReference type="NCBI Taxonomy" id="1906745"/>
    <lineage>
        <taxon>Bacteria</taxon>
        <taxon>Pseudomonadati</taxon>
        <taxon>Pseudomonadota</taxon>
        <taxon>Gammaproteobacteria</taxon>
        <taxon>Pasteurellales</taxon>
        <taxon>Pasteurellaceae</taxon>
        <taxon>Rodentibacter</taxon>
    </lineage>
</organism>
<dbReference type="InterPro" id="IPR050792">
    <property type="entry name" value="ADP-ribosylglycohydrolase"/>
</dbReference>
<evidence type="ECO:0000313" key="3">
    <source>
        <dbReference type="Proteomes" id="UP000188573"/>
    </source>
</evidence>
<keyword evidence="1" id="KW-0479">Metal-binding</keyword>
<dbReference type="RefSeq" id="WP_077497573.1">
    <property type="nucleotide sequence ID" value="NZ_MLAG01000045.1"/>
</dbReference>
<name>A0A1V3KVE0_9PAST</name>
<dbReference type="InterPro" id="IPR005502">
    <property type="entry name" value="Ribosyl_crysJ1"/>
</dbReference>
<sequence>MMFSIEDRALGGFLGLACGDALGSVVEFCPRGSFKALDDMRSGGKFRLPKGHWTDDTSMAICLAESLTAKPDFDPMDQMNRYYEWASTGKNSSLPYTFGIGKQVAFMLGEFKKTGNPYTHRTDSKYSGNGSLMRLMPVILRYHRSPEDVFKYTELSSKTTHATAEAIQSCLYFSKLILRIFQGLPKEQLFKNEDALQFDKLTEICLGGFKNKKSDDVGSVGYVIDSLEVALWAFWNTDNFRDAVLMAANLGDDADSNASICGQIAGAYYGVTNIPKNWLDCLYRKEDIENLTLQLLKM</sequence>
<keyword evidence="2" id="KW-0378">Hydrolase</keyword>
<dbReference type="SUPFAM" id="SSF101478">
    <property type="entry name" value="ADP-ribosylglycohydrolase"/>
    <property type="match status" value="1"/>
</dbReference>
<feature type="binding site" evidence="1">
    <location>
        <position position="253"/>
    </location>
    <ligand>
        <name>Mg(2+)</name>
        <dbReference type="ChEBI" id="CHEBI:18420"/>
        <label>1</label>
    </ligand>
</feature>
<feature type="binding site" evidence="1">
    <location>
        <position position="55"/>
    </location>
    <ligand>
        <name>Mg(2+)</name>
        <dbReference type="ChEBI" id="CHEBI:18420"/>
        <label>1</label>
    </ligand>
</feature>
<feature type="binding site" evidence="1">
    <location>
        <position position="56"/>
    </location>
    <ligand>
        <name>Mg(2+)</name>
        <dbReference type="ChEBI" id="CHEBI:18420"/>
        <label>1</label>
    </ligand>
</feature>
<comment type="cofactor">
    <cofactor evidence="1">
        <name>Mg(2+)</name>
        <dbReference type="ChEBI" id="CHEBI:18420"/>
    </cofactor>
    <text evidence="1">Binds 2 magnesium ions per subunit.</text>
</comment>
<dbReference type="InterPro" id="IPR036705">
    <property type="entry name" value="Ribosyl_crysJ1_sf"/>
</dbReference>
<evidence type="ECO:0000313" key="2">
    <source>
        <dbReference type="EMBL" id="OOF81278.1"/>
    </source>
</evidence>
<dbReference type="PANTHER" id="PTHR16222:SF12">
    <property type="entry name" value="ADP-RIBOSYLGLYCOHYDROLASE-RELATED"/>
    <property type="match status" value="1"/>
</dbReference>
<feature type="binding site" evidence="1">
    <location>
        <position position="256"/>
    </location>
    <ligand>
        <name>Mg(2+)</name>
        <dbReference type="ChEBI" id="CHEBI:18420"/>
        <label>1</label>
    </ligand>
</feature>
<dbReference type="GO" id="GO:0046872">
    <property type="term" value="F:metal ion binding"/>
    <property type="evidence" value="ECO:0007669"/>
    <property type="project" value="UniProtKB-KW"/>
</dbReference>
<accession>A0A1V3KVE0</accession>
<feature type="binding site" evidence="1">
    <location>
        <position position="255"/>
    </location>
    <ligand>
        <name>Mg(2+)</name>
        <dbReference type="ChEBI" id="CHEBI:18420"/>
        <label>1</label>
    </ligand>
</feature>
<dbReference type="AlphaFoldDB" id="A0A1V3KVE0"/>
<dbReference type="Pfam" id="PF03747">
    <property type="entry name" value="ADP_ribosyl_GH"/>
    <property type="match status" value="1"/>
</dbReference>
<evidence type="ECO:0000256" key="1">
    <source>
        <dbReference type="PIRSR" id="PIRSR605502-1"/>
    </source>
</evidence>
<protein>
    <submittedName>
        <fullName evidence="2">ADP-ribosylglycohydrolase</fullName>
    </submittedName>
</protein>
<dbReference type="PANTHER" id="PTHR16222">
    <property type="entry name" value="ADP-RIBOSYLGLYCOHYDROLASE"/>
    <property type="match status" value="1"/>
</dbReference>
<proteinExistence type="predicted"/>
<reference evidence="2 3" key="1">
    <citation type="submission" date="2016-10" db="EMBL/GenBank/DDBJ databases">
        <title>Rodentibacter gen. nov. and new species.</title>
        <authorList>
            <person name="Christensen H."/>
        </authorList>
    </citation>
    <scope>NUCLEOTIDE SEQUENCE [LARGE SCALE GENOMIC DNA]</scope>
    <source>
        <strain evidence="2 3">Ac81</strain>
    </source>
</reference>
<comment type="caution">
    <text evidence="2">The sequence shown here is derived from an EMBL/GenBank/DDBJ whole genome shotgun (WGS) entry which is preliminary data.</text>
</comment>
<dbReference type="EMBL" id="MLAG01000045">
    <property type="protein sequence ID" value="OOF81278.1"/>
    <property type="molecule type" value="Genomic_DNA"/>
</dbReference>
<keyword evidence="3" id="KW-1185">Reference proteome</keyword>
<keyword evidence="1" id="KW-0460">Magnesium</keyword>
<feature type="binding site" evidence="1">
    <location>
        <position position="54"/>
    </location>
    <ligand>
        <name>Mg(2+)</name>
        <dbReference type="ChEBI" id="CHEBI:18420"/>
        <label>1</label>
    </ligand>
</feature>
<dbReference type="Proteomes" id="UP000188573">
    <property type="component" value="Unassembled WGS sequence"/>
</dbReference>
<gene>
    <name evidence="2" type="ORF">BKG92_09400</name>
</gene>